<dbReference type="InterPro" id="IPR027417">
    <property type="entry name" value="P-loop_NTPase"/>
</dbReference>
<name>A0A256GD89_9HYPH</name>
<reference evidence="2 3" key="1">
    <citation type="submission" date="2017-07" db="EMBL/GenBank/DDBJ databases">
        <title>Draft genome of Ochrobactrum lupini type strain LUP21.</title>
        <authorList>
            <person name="Krzyzanowska D.M."/>
            <person name="Jafra S."/>
        </authorList>
    </citation>
    <scope>NUCLEOTIDE SEQUENCE [LARGE SCALE GENOMIC DNA]</scope>
    <source>
        <strain evidence="2 3">LUP21</strain>
    </source>
</reference>
<keyword evidence="4" id="KW-1185">Reference proteome</keyword>
<evidence type="ECO:0000313" key="4">
    <source>
        <dbReference type="Proteomes" id="UP000435957"/>
    </source>
</evidence>
<dbReference type="AlphaFoldDB" id="A0A256GD89"/>
<evidence type="ECO:0000313" key="2">
    <source>
        <dbReference type="EMBL" id="OYR25073.1"/>
    </source>
</evidence>
<protein>
    <submittedName>
        <fullName evidence="2">Uncharacterized protein</fullName>
    </submittedName>
</protein>
<evidence type="ECO:0000313" key="1">
    <source>
        <dbReference type="EMBL" id="KAB2702020.1"/>
    </source>
</evidence>
<dbReference type="Proteomes" id="UP000216363">
    <property type="component" value="Unassembled WGS sequence"/>
</dbReference>
<dbReference type="EMBL" id="WBWF01000019">
    <property type="protein sequence ID" value="KAB2702020.1"/>
    <property type="molecule type" value="Genomic_DNA"/>
</dbReference>
<organism evidence="2 3">
    <name type="scientific">Brucella lupini</name>
    <dbReference type="NCBI Taxonomy" id="255457"/>
    <lineage>
        <taxon>Bacteria</taxon>
        <taxon>Pseudomonadati</taxon>
        <taxon>Pseudomonadota</taxon>
        <taxon>Alphaproteobacteria</taxon>
        <taxon>Hyphomicrobiales</taxon>
        <taxon>Brucellaceae</taxon>
        <taxon>Brucella/Ochrobactrum group</taxon>
        <taxon>Brucella</taxon>
    </lineage>
</organism>
<dbReference type="Proteomes" id="UP000435957">
    <property type="component" value="Unassembled WGS sequence"/>
</dbReference>
<evidence type="ECO:0000313" key="3">
    <source>
        <dbReference type="Proteomes" id="UP000216363"/>
    </source>
</evidence>
<accession>A0A256GD89</accession>
<gene>
    <name evidence="2" type="ORF">CES86_4458</name>
    <name evidence="1" type="ORF">F9L03_20650</name>
</gene>
<dbReference type="SUPFAM" id="SSF52540">
    <property type="entry name" value="P-loop containing nucleoside triphosphate hydrolases"/>
    <property type="match status" value="1"/>
</dbReference>
<comment type="caution">
    <text evidence="2">The sequence shown here is derived from an EMBL/GenBank/DDBJ whole genome shotgun (WGS) entry which is preliminary data.</text>
</comment>
<dbReference type="EMBL" id="NNRN01000059">
    <property type="protein sequence ID" value="OYR25073.1"/>
    <property type="molecule type" value="Genomic_DNA"/>
</dbReference>
<dbReference type="RefSeq" id="WP_137039921.1">
    <property type="nucleotide sequence ID" value="NZ_JBHEEP010000019.1"/>
</dbReference>
<proteinExistence type="predicted"/>
<sequence length="287" mass="32995">MSETCVIPADDPIGARFRKAVSSRKIIFMAGLPSSGKSLLFQQLTILAHEAGRKVHSMQWDAARRAFETGAWLDKYPEKDHITHPGVRKAVGIWVRRGIERWVKDHPEQRDILIGELPVVGGRFVELLQKNDDQAEQILTSQTALFFVPVPTREMRNVITSQRAITFANPRNEQETKDAPIHIVEGEWLAARQLHNRWQGVPDLIERDREYDPEIYRTVFDRLLRFRNCEILSVDRKFQSKGSAYDRPVEVTELIAGADEVKASYDMLERLYPGLAKEQAIDSWAEY</sequence>
<reference evidence="1 4" key="2">
    <citation type="submission" date="2019-09" db="EMBL/GenBank/DDBJ databases">
        <title>Taxonomic organization of the family Brucellaceae based on a phylogenomic approach.</title>
        <authorList>
            <person name="Leclercq S."/>
            <person name="Cloeckaert A."/>
            <person name="Zygmunt M.S."/>
        </authorList>
    </citation>
    <scope>NUCLEOTIDE SEQUENCE [LARGE SCALE GENOMIC DNA]</scope>
    <source>
        <strain evidence="1 4">LUP23</strain>
    </source>
</reference>